<sequence>MPKRKHPVETSEGTKAKHKPQAEPIDYQRLAQEIVKLQKPNSDASSSTVVPLENAASATYANTVNELPAPTTASSSMQDNPILSVVSQLLENTGEPVGTNKGLFNSDNLIYVTEGIPLGATIPQKIKAKIWSNEFFNLKVLLSHQDEEPLMLCITPGVINVQQSLKSKTPMFISQWTDAFLIFINIRIQKHPSETPHLLKYMSFIREMQRLHGDVAWRTYDESFRKLRESLAVDWQKPIEELRGKCIAMSNICSEKSY</sequence>
<evidence type="ECO:0000256" key="1">
    <source>
        <dbReference type="SAM" id="MobiDB-lite"/>
    </source>
</evidence>
<protein>
    <submittedName>
        <fullName evidence="2">Uncharacterized protein</fullName>
    </submittedName>
</protein>
<feature type="region of interest" description="Disordered" evidence="1">
    <location>
        <begin position="1"/>
        <end position="24"/>
    </location>
</feature>
<dbReference type="EnsemblMetazoa" id="G30234.2">
    <property type="protein sequence ID" value="G30234.2:cds"/>
    <property type="gene ID" value="G30234"/>
</dbReference>
<reference evidence="2" key="1">
    <citation type="submission" date="2022-08" db="UniProtKB">
        <authorList>
            <consortium name="EnsemblMetazoa"/>
        </authorList>
    </citation>
    <scope>IDENTIFICATION</scope>
    <source>
        <strain evidence="2">05x7-T-G4-1.051#20</strain>
    </source>
</reference>
<dbReference type="AlphaFoldDB" id="A0A8W8M250"/>
<name>A0A8W8M250_MAGGI</name>
<dbReference type="Proteomes" id="UP000005408">
    <property type="component" value="Unassembled WGS sequence"/>
</dbReference>
<evidence type="ECO:0000313" key="3">
    <source>
        <dbReference type="Proteomes" id="UP000005408"/>
    </source>
</evidence>
<accession>A0A8W8M250</accession>
<dbReference type="PANTHER" id="PTHR35558">
    <property type="entry name" value="SGNH_HYDRO DOMAIN-CONTAINING PROTEIN"/>
    <property type="match status" value="1"/>
</dbReference>
<organism evidence="2 3">
    <name type="scientific">Magallana gigas</name>
    <name type="common">Pacific oyster</name>
    <name type="synonym">Crassostrea gigas</name>
    <dbReference type="NCBI Taxonomy" id="29159"/>
    <lineage>
        <taxon>Eukaryota</taxon>
        <taxon>Metazoa</taxon>
        <taxon>Spiralia</taxon>
        <taxon>Lophotrochozoa</taxon>
        <taxon>Mollusca</taxon>
        <taxon>Bivalvia</taxon>
        <taxon>Autobranchia</taxon>
        <taxon>Pteriomorphia</taxon>
        <taxon>Ostreida</taxon>
        <taxon>Ostreoidea</taxon>
        <taxon>Ostreidae</taxon>
        <taxon>Magallana</taxon>
    </lineage>
</organism>
<evidence type="ECO:0000313" key="2">
    <source>
        <dbReference type="EnsemblMetazoa" id="G30234.2:cds"/>
    </source>
</evidence>
<dbReference type="EnsemblMetazoa" id="G30234.3">
    <property type="protein sequence ID" value="G30234.3:cds"/>
    <property type="gene ID" value="G30234"/>
</dbReference>
<dbReference type="PANTHER" id="PTHR35558:SF1">
    <property type="entry name" value="ENDONUCLEASE_EXONUCLEASE_PHOSPHATASE DOMAIN-CONTAINING PROTEIN"/>
    <property type="match status" value="1"/>
</dbReference>
<proteinExistence type="predicted"/>
<keyword evidence="3" id="KW-1185">Reference proteome</keyword>